<feature type="transmembrane region" description="Helical" evidence="6">
    <location>
        <begin position="360"/>
        <end position="382"/>
    </location>
</feature>
<comment type="subcellular location">
    <subcellularLocation>
        <location evidence="1">Membrane</location>
        <topology evidence="1">Multi-pass membrane protein</topology>
    </subcellularLocation>
</comment>
<dbReference type="GO" id="GO:0005384">
    <property type="term" value="F:manganese ion transmembrane transporter activity"/>
    <property type="evidence" value="ECO:0007669"/>
    <property type="project" value="TreeGrafter"/>
</dbReference>
<keyword evidence="4 6" id="KW-1133">Transmembrane helix</keyword>
<dbReference type="InParanoid" id="S0EYK6"/>
<dbReference type="GO" id="GO:0005886">
    <property type="term" value="C:plasma membrane"/>
    <property type="evidence" value="ECO:0007669"/>
    <property type="project" value="TreeGrafter"/>
</dbReference>
<feature type="transmembrane region" description="Helical" evidence="6">
    <location>
        <begin position="285"/>
        <end position="315"/>
    </location>
</feature>
<sequence>MPNPNVRLARRRLLRTRLLFALSIVGPGIIAANADNDASGIFGYSQAGIAFGYKLLWVLLLSTIALGVCQEIGARMGAVTGKGLADLIREEFGVRMTLFAMIVLLVANYATVVSEFAGITAAFELFASEKIRYIVVPLIAVGVWWLVVNGSYRRVERVLLYASLIYLSYIPAAFMAHPHWREVLPALFWPGHIPWSKDYVFQVISVVGTTITPWGQFYIQSTVRDKAIRVEDYPITRIDVLFGAFFTNFIAFFIMVACGATLYHAGANPGNYSDAGQVARALQPLAGPAAAILFALGLFNASCFGAITVPVSTAYAITESLGWEASMGKRTREAPLFVWVYTLLIAVSAITVLFGGANLAFLIILPNIVGGVLLPIILVLTLKLVNNRRLMGEYTNSLTYNIIAWITTIVLIVLAVVLTIQQLFFSS</sequence>
<dbReference type="KEGG" id="ccz:CCALI_01659"/>
<evidence type="ECO:0000313" key="7">
    <source>
        <dbReference type="EMBL" id="CCW35473.1"/>
    </source>
</evidence>
<accession>S0EYK6</accession>
<dbReference type="PATRIC" id="fig|1303518.3.peg.1708"/>
<evidence type="ECO:0000256" key="3">
    <source>
        <dbReference type="ARBA" id="ARBA00022692"/>
    </source>
</evidence>
<keyword evidence="8" id="KW-1185">Reference proteome</keyword>
<dbReference type="Proteomes" id="UP000014227">
    <property type="component" value="Chromosome I"/>
</dbReference>
<evidence type="ECO:0000256" key="1">
    <source>
        <dbReference type="ARBA" id="ARBA00004141"/>
    </source>
</evidence>
<keyword evidence="2" id="KW-0813">Transport</keyword>
<feature type="transmembrane region" description="Helical" evidence="6">
    <location>
        <begin position="131"/>
        <end position="147"/>
    </location>
</feature>
<organism evidence="7 8">
    <name type="scientific">Chthonomonas calidirosea (strain DSM 23976 / ICMP 18418 / T49)</name>
    <dbReference type="NCBI Taxonomy" id="1303518"/>
    <lineage>
        <taxon>Bacteria</taxon>
        <taxon>Bacillati</taxon>
        <taxon>Armatimonadota</taxon>
        <taxon>Chthonomonadia</taxon>
        <taxon>Chthonomonadales</taxon>
        <taxon>Chthonomonadaceae</taxon>
        <taxon>Chthonomonas</taxon>
    </lineage>
</organism>
<dbReference type="GO" id="GO:0034755">
    <property type="term" value="P:iron ion transmembrane transport"/>
    <property type="evidence" value="ECO:0007669"/>
    <property type="project" value="TreeGrafter"/>
</dbReference>
<feature type="transmembrane region" description="Helical" evidence="6">
    <location>
        <begin position="336"/>
        <end position="354"/>
    </location>
</feature>
<evidence type="ECO:0000256" key="2">
    <source>
        <dbReference type="ARBA" id="ARBA00022448"/>
    </source>
</evidence>
<evidence type="ECO:0000256" key="5">
    <source>
        <dbReference type="ARBA" id="ARBA00023136"/>
    </source>
</evidence>
<dbReference type="EMBL" id="HF951689">
    <property type="protein sequence ID" value="CCW35473.1"/>
    <property type="molecule type" value="Genomic_DNA"/>
</dbReference>
<feature type="transmembrane region" description="Helical" evidence="6">
    <location>
        <begin position="402"/>
        <end position="424"/>
    </location>
</feature>
<feature type="transmembrane region" description="Helical" evidence="6">
    <location>
        <begin position="159"/>
        <end position="179"/>
    </location>
</feature>
<keyword evidence="5 6" id="KW-0472">Membrane</keyword>
<keyword evidence="3 6" id="KW-0812">Transmembrane</keyword>
<evidence type="ECO:0000256" key="6">
    <source>
        <dbReference type="SAM" id="Phobius"/>
    </source>
</evidence>
<dbReference type="PANTHER" id="PTHR11706">
    <property type="entry name" value="SOLUTE CARRIER PROTEIN FAMILY 11 MEMBER"/>
    <property type="match status" value="1"/>
</dbReference>
<evidence type="ECO:0000256" key="4">
    <source>
        <dbReference type="ARBA" id="ARBA00022989"/>
    </source>
</evidence>
<feature type="transmembrane region" description="Helical" evidence="6">
    <location>
        <begin position="55"/>
        <end position="72"/>
    </location>
</feature>
<dbReference type="STRING" id="454171.CP488_02434"/>
<dbReference type="InterPro" id="IPR001046">
    <property type="entry name" value="NRAMP_fam"/>
</dbReference>
<dbReference type="HOGENOM" id="CLU_020088_6_1_0"/>
<reference evidence="8" key="1">
    <citation type="submission" date="2013-03" db="EMBL/GenBank/DDBJ databases">
        <title>Genome sequence of Chthonomonas calidirosea, the first sequenced genome from the Armatimonadetes phylum (formally candidate division OP10).</title>
        <authorList>
            <person name="Lee K.C.Y."/>
            <person name="Morgan X.C."/>
            <person name="Dunfield P.F."/>
            <person name="Tamas I."/>
            <person name="Houghton K.M."/>
            <person name="Vyssotski M."/>
            <person name="Ryan J.L.J."/>
            <person name="Lagutin K."/>
            <person name="McDonald I.R."/>
            <person name="Stott M.B."/>
        </authorList>
    </citation>
    <scope>NUCLEOTIDE SEQUENCE [LARGE SCALE GENOMIC DNA]</scope>
    <source>
        <strain evidence="8">DSM 23976 / ICMP 18418 / T49</strain>
    </source>
</reference>
<dbReference type="eggNOG" id="COG1914">
    <property type="taxonomic scope" value="Bacteria"/>
</dbReference>
<gene>
    <name evidence="7" type="ORF">CCALI_01659</name>
</gene>
<name>S0EYK6_CHTCT</name>
<dbReference type="AlphaFoldDB" id="S0EYK6"/>
<dbReference type="GO" id="GO:0015086">
    <property type="term" value="F:cadmium ion transmembrane transporter activity"/>
    <property type="evidence" value="ECO:0007669"/>
    <property type="project" value="TreeGrafter"/>
</dbReference>
<dbReference type="RefSeq" id="WP_016483005.1">
    <property type="nucleotide sequence ID" value="NC_021487.1"/>
</dbReference>
<feature type="transmembrane region" description="Helical" evidence="6">
    <location>
        <begin position="92"/>
        <end position="111"/>
    </location>
</feature>
<feature type="transmembrane region" description="Helical" evidence="6">
    <location>
        <begin position="240"/>
        <end position="265"/>
    </location>
</feature>
<evidence type="ECO:0000313" key="8">
    <source>
        <dbReference type="Proteomes" id="UP000014227"/>
    </source>
</evidence>
<dbReference type="OrthoDB" id="9787548at2"/>
<dbReference type="Pfam" id="PF01566">
    <property type="entry name" value="Nramp"/>
    <property type="match status" value="1"/>
</dbReference>
<protein>
    <submittedName>
        <fullName evidence="7">Mn2+ and Fe2+ transporters of the NRAMP family</fullName>
    </submittedName>
</protein>
<proteinExistence type="predicted"/>
<feature type="transmembrane region" description="Helical" evidence="6">
    <location>
        <begin position="199"/>
        <end position="219"/>
    </location>
</feature>
<dbReference type="PANTHER" id="PTHR11706:SF33">
    <property type="entry name" value="NATURAL RESISTANCE-ASSOCIATED MACROPHAGE PROTEIN 2"/>
    <property type="match status" value="1"/>
</dbReference>